<dbReference type="InterPro" id="IPR036465">
    <property type="entry name" value="vWFA_dom_sf"/>
</dbReference>
<feature type="transmembrane region" description="Helical" evidence="1">
    <location>
        <begin position="30"/>
        <end position="51"/>
    </location>
</feature>
<evidence type="ECO:0000259" key="2">
    <source>
        <dbReference type="PROSITE" id="PS50234"/>
    </source>
</evidence>
<keyword evidence="1" id="KW-0472">Membrane</keyword>
<reference evidence="3 4" key="1">
    <citation type="submission" date="2018-03" db="EMBL/GenBank/DDBJ databases">
        <title>Genomic Encyclopedia of Archaeal and Bacterial Type Strains, Phase II (KMG-II): from individual species to whole genera.</title>
        <authorList>
            <person name="Goeker M."/>
        </authorList>
    </citation>
    <scope>NUCLEOTIDE SEQUENCE [LARGE SCALE GENOMIC DNA]</scope>
    <source>
        <strain evidence="3 4">DSM 29328</strain>
    </source>
</reference>
<dbReference type="AlphaFoldDB" id="A0A2T0RVQ9"/>
<protein>
    <submittedName>
        <fullName evidence="3">Flp pilus assembly protein TadG</fullName>
    </submittedName>
</protein>
<dbReference type="Gene3D" id="3.40.50.410">
    <property type="entry name" value="von Willebrand factor, type A domain"/>
    <property type="match status" value="1"/>
</dbReference>
<sequence>MLLSRDHTGNRASCAAATLRAARFLRREDGGAIIFTLYILICMLLAVGIAIDTVRAEYTRIKLQNTTDSAILAAADLEQELDPRTVVEDYFTKAGIDPANVEITVTETTGERTVSAAATLEVDTLLLSRIGVDRMPAPASGVATESVTDVEISLVLDNSGSMANNNDYRLDLLKPAAKEFIDTVMAADEQGGIVSVSLVPFATQVTAGKELLAHYNVSGEHASSHCVTFDDADFTRTGLSTTEPMERTGHFDPNNRSVPPNDRNLVCSVWESRKISPWSQDAEDLKARIESMEGQGWTSIEIGAKWGAALLDPSASTVLSGMVDAGTVNEELKGQPFSYERPNTMKVLVVMSDGENTNQWDIKDPFREGQSPVFMHSFENSKGKTVRRFSVVNPAKTDGKPYFWDSNDTWNNAPEGDTEAVQMTWPEVWATMGIKKYTEDLASPAFGGTANTHWKQIVTRFNSGSIGAAGTKNDRTSDICGAAKDSGVIVFTIGMDTYGQGDTTLADCASSDSNFFDVEAKDISVAFAAIARTINALRLTN</sequence>
<keyword evidence="1" id="KW-0812">Transmembrane</keyword>
<feature type="domain" description="VWFA" evidence="2">
    <location>
        <begin position="151"/>
        <end position="206"/>
    </location>
</feature>
<dbReference type="EMBL" id="PVTD01000002">
    <property type="protein sequence ID" value="PRY25261.1"/>
    <property type="molecule type" value="Genomic_DNA"/>
</dbReference>
<evidence type="ECO:0000313" key="4">
    <source>
        <dbReference type="Proteomes" id="UP000239480"/>
    </source>
</evidence>
<dbReference type="PROSITE" id="PS50234">
    <property type="entry name" value="VWFA"/>
    <property type="match status" value="1"/>
</dbReference>
<keyword evidence="4" id="KW-1185">Reference proteome</keyword>
<dbReference type="InterPro" id="IPR002035">
    <property type="entry name" value="VWF_A"/>
</dbReference>
<dbReference type="OrthoDB" id="7522752at2"/>
<dbReference type="RefSeq" id="WP_146136657.1">
    <property type="nucleotide sequence ID" value="NZ_PVTD01000002.1"/>
</dbReference>
<evidence type="ECO:0000313" key="3">
    <source>
        <dbReference type="EMBL" id="PRY25261.1"/>
    </source>
</evidence>
<evidence type="ECO:0000256" key="1">
    <source>
        <dbReference type="SAM" id="Phobius"/>
    </source>
</evidence>
<dbReference type="Pfam" id="PF13400">
    <property type="entry name" value="Tad"/>
    <property type="match status" value="1"/>
</dbReference>
<name>A0A2T0RVQ9_9RHOB</name>
<keyword evidence="1" id="KW-1133">Transmembrane helix</keyword>
<comment type="caution">
    <text evidence="3">The sequence shown here is derived from an EMBL/GenBank/DDBJ whole genome shotgun (WGS) entry which is preliminary data.</text>
</comment>
<gene>
    <name evidence="3" type="ORF">CLV78_102438</name>
</gene>
<dbReference type="SUPFAM" id="SSF53300">
    <property type="entry name" value="vWA-like"/>
    <property type="match status" value="1"/>
</dbReference>
<dbReference type="Proteomes" id="UP000239480">
    <property type="component" value="Unassembled WGS sequence"/>
</dbReference>
<proteinExistence type="predicted"/>
<dbReference type="InterPro" id="IPR028087">
    <property type="entry name" value="Tad_N"/>
</dbReference>
<accession>A0A2T0RVQ9</accession>
<organism evidence="3 4">
    <name type="scientific">Aliiruegeria haliotis</name>
    <dbReference type="NCBI Taxonomy" id="1280846"/>
    <lineage>
        <taxon>Bacteria</taxon>
        <taxon>Pseudomonadati</taxon>
        <taxon>Pseudomonadota</taxon>
        <taxon>Alphaproteobacteria</taxon>
        <taxon>Rhodobacterales</taxon>
        <taxon>Roseobacteraceae</taxon>
        <taxon>Aliiruegeria</taxon>
    </lineage>
</organism>